<dbReference type="PROSITE" id="PS50893">
    <property type="entry name" value="ABC_TRANSPORTER_2"/>
    <property type="match status" value="1"/>
</dbReference>
<dbReference type="GO" id="GO:0016887">
    <property type="term" value="F:ATP hydrolysis activity"/>
    <property type="evidence" value="ECO:0007669"/>
    <property type="project" value="InterPro"/>
</dbReference>
<evidence type="ECO:0000256" key="1">
    <source>
        <dbReference type="ARBA" id="ARBA00004417"/>
    </source>
</evidence>
<dbReference type="Proteomes" id="UP000544107">
    <property type="component" value="Unassembled WGS sequence"/>
</dbReference>
<evidence type="ECO:0000256" key="7">
    <source>
        <dbReference type="ARBA" id="ARBA00022840"/>
    </source>
</evidence>
<dbReference type="PANTHER" id="PTHR43875:SF1">
    <property type="entry name" value="OSMOPROTECTIVE COMPOUNDS UPTAKE ATP-BINDING PROTEIN GGTA"/>
    <property type="match status" value="1"/>
</dbReference>
<evidence type="ECO:0000313" key="11">
    <source>
        <dbReference type="EMBL" id="MBB4009751.1"/>
    </source>
</evidence>
<evidence type="ECO:0000256" key="5">
    <source>
        <dbReference type="ARBA" id="ARBA00022519"/>
    </source>
</evidence>
<evidence type="ECO:0000256" key="8">
    <source>
        <dbReference type="ARBA" id="ARBA00023136"/>
    </source>
</evidence>
<dbReference type="EMBL" id="JACIED010000005">
    <property type="protein sequence ID" value="MBB4009751.1"/>
    <property type="molecule type" value="Genomic_DNA"/>
</dbReference>
<evidence type="ECO:0000256" key="2">
    <source>
        <dbReference type="ARBA" id="ARBA00005417"/>
    </source>
</evidence>
<evidence type="ECO:0000256" key="3">
    <source>
        <dbReference type="ARBA" id="ARBA00022448"/>
    </source>
</evidence>
<dbReference type="InterPro" id="IPR047641">
    <property type="entry name" value="ABC_transpr_MalK/UgpC-like"/>
</dbReference>
<dbReference type="GO" id="GO:0015408">
    <property type="term" value="F:ABC-type ferric iron transporter activity"/>
    <property type="evidence" value="ECO:0007669"/>
    <property type="project" value="InterPro"/>
</dbReference>
<dbReference type="AlphaFoldDB" id="A0A7W6HRQ0"/>
<accession>A0A7W6HRQ0</accession>
<comment type="subcellular location">
    <subcellularLocation>
        <location evidence="1">Cell inner membrane</location>
        <topology evidence="1">Peripheral membrane protein</topology>
    </subcellularLocation>
</comment>
<dbReference type="CDD" id="cd03259">
    <property type="entry name" value="ABC_Carb_Solutes_like"/>
    <property type="match status" value="1"/>
</dbReference>
<evidence type="ECO:0000256" key="4">
    <source>
        <dbReference type="ARBA" id="ARBA00022475"/>
    </source>
</evidence>
<dbReference type="GO" id="GO:0005524">
    <property type="term" value="F:ATP binding"/>
    <property type="evidence" value="ECO:0007669"/>
    <property type="project" value="UniProtKB-KW"/>
</dbReference>
<dbReference type="InterPro" id="IPR003439">
    <property type="entry name" value="ABC_transporter-like_ATP-bd"/>
</dbReference>
<dbReference type="GO" id="GO:0055052">
    <property type="term" value="C:ATP-binding cassette (ABC) transporter complex, substrate-binding subunit-containing"/>
    <property type="evidence" value="ECO:0007669"/>
    <property type="project" value="TreeGrafter"/>
</dbReference>
<protein>
    <submittedName>
        <fullName evidence="11">Glycerol transport system ATP-binding protein</fullName>
    </submittedName>
</protein>
<dbReference type="RefSeq" id="WP_083943164.1">
    <property type="nucleotide sequence ID" value="NZ_JACIED010000005.1"/>
</dbReference>
<dbReference type="Gene3D" id="3.40.50.300">
    <property type="entry name" value="P-loop containing nucleotide triphosphate hydrolases"/>
    <property type="match status" value="1"/>
</dbReference>
<keyword evidence="6" id="KW-0547">Nucleotide-binding</keyword>
<evidence type="ECO:0000256" key="9">
    <source>
        <dbReference type="SAM" id="MobiDB-lite"/>
    </source>
</evidence>
<keyword evidence="8" id="KW-0472">Membrane</keyword>
<feature type="compositionally biased region" description="Basic and acidic residues" evidence="9">
    <location>
        <begin position="369"/>
        <end position="379"/>
    </location>
</feature>
<dbReference type="PANTHER" id="PTHR43875">
    <property type="entry name" value="MALTODEXTRIN IMPORT ATP-BINDING PROTEIN MSMX"/>
    <property type="match status" value="1"/>
</dbReference>
<evidence type="ECO:0000313" key="12">
    <source>
        <dbReference type="Proteomes" id="UP000544107"/>
    </source>
</evidence>
<feature type="domain" description="ABC transporter" evidence="10">
    <location>
        <begin position="2"/>
        <end position="232"/>
    </location>
</feature>
<keyword evidence="7 11" id="KW-0067">ATP-binding</keyword>
<proteinExistence type="inferred from homology"/>
<dbReference type="Pfam" id="PF00005">
    <property type="entry name" value="ABC_tran"/>
    <property type="match status" value="1"/>
</dbReference>
<gene>
    <name evidence="11" type="ORF">GGQ71_004039</name>
</gene>
<dbReference type="InterPro" id="IPR008995">
    <property type="entry name" value="Mo/tungstate-bd_C_term_dom"/>
</dbReference>
<dbReference type="InterPro" id="IPR015853">
    <property type="entry name" value="ABC_transpr_FbpC"/>
</dbReference>
<comment type="similarity">
    <text evidence="2">Belongs to the ABC transporter superfamily.</text>
</comment>
<sequence length="379" mass="41863">MLELRNLSKVVAGDVHIHPVDLTLQRGSLNVLLGPTLSGKTSLMRLMAGLDKPTSGSIVFDGKDVTGVRVQDRSVAMVYQQFINYPALSVYENIASPLRLRKADKATIDREVKKAADLLKLTPYLERTPLNLSGGQQQRTALARAIVKQASLVLLDEPLANLDYKLREELREELPKIFAEFGAIFVYATTEPSEALLLGGNTATLCEGRITQYGPTIEVYRRPADLVSAKTFADPPLNTVQAVRRDMHFMIGGIPVLTVPPHLMHVPEGPLTLAFQPHHLSLSADSTSSDGVLTARTMISEISGSESFIHLEYAGERWVMLEHGIHDIEPGRDLQVQLDTRHLMAFDTEGRALGSEHVQEKWTPVSRPEMLKHKDLGGE</sequence>
<keyword evidence="4" id="KW-1003">Cell membrane</keyword>
<dbReference type="SUPFAM" id="SSF50331">
    <property type="entry name" value="MOP-like"/>
    <property type="match status" value="1"/>
</dbReference>
<dbReference type="SMART" id="SM00382">
    <property type="entry name" value="AAA"/>
    <property type="match status" value="1"/>
</dbReference>
<dbReference type="SUPFAM" id="SSF52540">
    <property type="entry name" value="P-loop containing nucleoside triphosphate hydrolases"/>
    <property type="match status" value="1"/>
</dbReference>
<dbReference type="InterPro" id="IPR003593">
    <property type="entry name" value="AAA+_ATPase"/>
</dbReference>
<name>A0A7W6HRQ0_9HYPH</name>
<comment type="caution">
    <text evidence="11">The sequence shown here is derived from an EMBL/GenBank/DDBJ whole genome shotgun (WGS) entry which is preliminary data.</text>
</comment>
<feature type="region of interest" description="Disordered" evidence="9">
    <location>
        <begin position="355"/>
        <end position="379"/>
    </location>
</feature>
<evidence type="ECO:0000256" key="6">
    <source>
        <dbReference type="ARBA" id="ARBA00022741"/>
    </source>
</evidence>
<reference evidence="11 12" key="1">
    <citation type="submission" date="2020-08" db="EMBL/GenBank/DDBJ databases">
        <title>Genomic Encyclopedia of Type Strains, Phase IV (KMG-IV): sequencing the most valuable type-strain genomes for metagenomic binning, comparative biology and taxonomic classification.</title>
        <authorList>
            <person name="Goeker M."/>
        </authorList>
    </citation>
    <scope>NUCLEOTIDE SEQUENCE [LARGE SCALE GENOMIC DNA]</scope>
    <source>
        <strain evidence="11 12">DSM 100021</strain>
    </source>
</reference>
<keyword evidence="5" id="KW-0997">Cell inner membrane</keyword>
<organism evidence="11 12">
    <name type="scientific">Allorhizobium taibaishanense</name>
    <dbReference type="NCBI Taxonomy" id="887144"/>
    <lineage>
        <taxon>Bacteria</taxon>
        <taxon>Pseudomonadati</taxon>
        <taxon>Pseudomonadota</taxon>
        <taxon>Alphaproteobacteria</taxon>
        <taxon>Hyphomicrobiales</taxon>
        <taxon>Rhizobiaceae</taxon>
        <taxon>Rhizobium/Agrobacterium group</taxon>
        <taxon>Allorhizobium</taxon>
    </lineage>
</organism>
<evidence type="ECO:0000259" key="10">
    <source>
        <dbReference type="PROSITE" id="PS50893"/>
    </source>
</evidence>
<keyword evidence="3" id="KW-0813">Transport</keyword>
<dbReference type="OrthoDB" id="9802264at2"/>
<dbReference type="InterPro" id="IPR027417">
    <property type="entry name" value="P-loop_NTPase"/>
</dbReference>